<evidence type="ECO:0000256" key="1">
    <source>
        <dbReference type="ARBA" id="ARBA00007521"/>
    </source>
</evidence>
<gene>
    <name evidence="3" type="ORF">BN11_1450001</name>
</gene>
<dbReference type="Gene3D" id="2.30.30.110">
    <property type="match status" value="1"/>
</dbReference>
<organism evidence="3 4">
    <name type="scientific">Nostocoides australiense Ben110</name>
    <dbReference type="NCBI Taxonomy" id="1193182"/>
    <lineage>
        <taxon>Bacteria</taxon>
        <taxon>Bacillati</taxon>
        <taxon>Actinomycetota</taxon>
        <taxon>Actinomycetes</taxon>
        <taxon>Micrococcales</taxon>
        <taxon>Intrasporangiaceae</taxon>
        <taxon>Nostocoides</taxon>
    </lineage>
</organism>
<dbReference type="InterPro" id="IPR011067">
    <property type="entry name" value="Plasmid_toxin/cell-grow_inhib"/>
</dbReference>
<accession>W6JUN9</accession>
<comment type="caution">
    <text evidence="3">The sequence shown here is derived from an EMBL/GenBank/DDBJ whole genome shotgun (WGS) entry which is preliminary data.</text>
</comment>
<keyword evidence="2" id="KW-1277">Toxin-antitoxin system</keyword>
<keyword evidence="4" id="KW-1185">Reference proteome</keyword>
<dbReference type="AlphaFoldDB" id="W6JUN9"/>
<name>W6JUN9_9MICO</name>
<dbReference type="STRING" id="1193182.BN11_1450001"/>
<evidence type="ECO:0000313" key="4">
    <source>
        <dbReference type="Proteomes" id="UP000035763"/>
    </source>
</evidence>
<dbReference type="GO" id="GO:0003677">
    <property type="term" value="F:DNA binding"/>
    <property type="evidence" value="ECO:0007669"/>
    <property type="project" value="InterPro"/>
</dbReference>
<dbReference type="EMBL" id="CAJA01000052">
    <property type="protein sequence ID" value="CCH72225.1"/>
    <property type="molecule type" value="Genomic_DNA"/>
</dbReference>
<evidence type="ECO:0000313" key="3">
    <source>
        <dbReference type="EMBL" id="CCH72225.1"/>
    </source>
</evidence>
<proteinExistence type="inferred from homology"/>
<comment type="similarity">
    <text evidence="1">Belongs to the PemK/MazF family.</text>
</comment>
<dbReference type="SUPFAM" id="SSF50118">
    <property type="entry name" value="Cell growth inhibitor/plasmid maintenance toxic component"/>
    <property type="match status" value="1"/>
</dbReference>
<protein>
    <submittedName>
        <fullName evidence="3">Uncharacterized protein</fullName>
    </submittedName>
</protein>
<dbReference type="Pfam" id="PF02452">
    <property type="entry name" value="PemK_toxin"/>
    <property type="match status" value="1"/>
</dbReference>
<evidence type="ECO:0000256" key="2">
    <source>
        <dbReference type="ARBA" id="ARBA00022649"/>
    </source>
</evidence>
<dbReference type="Proteomes" id="UP000035763">
    <property type="component" value="Unassembled WGS sequence"/>
</dbReference>
<dbReference type="InterPro" id="IPR003477">
    <property type="entry name" value="PemK-like"/>
</dbReference>
<reference evidence="3 4" key="1">
    <citation type="journal article" date="2013" name="ISME J.">
        <title>A metabolic model for members of the genus Tetrasphaera involved in enhanced biological phosphorus removal.</title>
        <authorList>
            <person name="Kristiansen R."/>
            <person name="Nguyen H.T.T."/>
            <person name="Saunders A.M."/>
            <person name="Nielsen J.L."/>
            <person name="Wimmer R."/>
            <person name="Le V.Q."/>
            <person name="McIlroy S.J."/>
            <person name="Petrovski S."/>
            <person name="Seviour R.J."/>
            <person name="Calteau A."/>
            <person name="Nielsen K.L."/>
            <person name="Nielsen P.H."/>
        </authorList>
    </citation>
    <scope>NUCLEOTIDE SEQUENCE [LARGE SCALE GENOMIC DNA]</scope>
    <source>
        <strain evidence="3 4">Ben110</strain>
    </source>
</reference>
<sequence>MLARVLRMLGGGGRAARRTSAPHRAEAAAYPGDYMGPLPRITYSPNADGRPDPGEVVWAPVPYQEDSSRSKDRPVLLIGRADPWLLALPLTSQDHDRDAAQEASEGRYWIDVGSGAWDHRGRASEAALHRILRLDPHTIRREGAVLDREVFEQVRAALEQHYGPG</sequence>